<dbReference type="SUPFAM" id="SSF117074">
    <property type="entry name" value="Hypothetical protein PA1324"/>
    <property type="match status" value="6"/>
</dbReference>
<dbReference type="Pfam" id="PF17210">
    <property type="entry name" value="SdrD_B"/>
    <property type="match status" value="5"/>
</dbReference>
<keyword evidence="2" id="KW-0964">Secreted</keyword>
<dbReference type="InterPro" id="IPR051417">
    <property type="entry name" value="SDr/BOS_complex"/>
</dbReference>
<sequence>MSHPPSLLGLRILWLCVFLLFPALASATPALNLGPFGPNNGTVDGTAPFNVLNGCGGDAGNRQTAGEDCGEANLVVRNQDVVAHSWSVTANNYAPGAENLKNVILEQTITPADGAVIAFERIPVVCTTAGGGGSTPVSNIVTNPDGSSKLVCNLGEFTEGQQKSFSVYVKVSGKSPNDSSYTSEQRIYSLDSAGVENATPDDSPKVGPILISAAPAYDLIHSISPIQGLYNRDPAKRDVGKGLEMGYHTYMMIRVAATRKTGVEAITQPFSFDNVITATHTDGVTPYPEFEYHITQCIPQPSGWGGEVWGNETMYADQPQNTKVIDSGTCEYTRSDPADPTSDYSFTVKNADLSGNRYPTKTVYGGADLTAGPYYVVNHRVQIWIPFRTIDGEDGVMGNNNGQVKVSSALEGFDPNGVSGTSNFGALKEPGFGGALMDDGTRSNNLLGPTDYPIFPAGSFCNYIFDRENGSGASYTYLPTQSGWHSGDGEVEPGQTYHNMLHYGNSGSVNLTNPVACTAFDNSTQKPVTRDKIGAPADGVYAYVGTYAGEGFDATKYTVEYGHADTTSDDILDGDGNGTKDYDLASGRYDGNWTKSAALRCDDAVSPGGWFTDITAVPGGIDAVNMVRVRLKDPVADSLEPGQYIRVGVPLEARNTFNGGPYNGEQIPIGTVLASFGAVKSDQWAQTWYPGNPRGYNPMPETGACDGDRVTLNRVSLRIDSESLTPVAASGKTASTLAGKQIVWKLNTSAQSRQSTAVANNVKIIDVLPPLATYNASCTLEQAGNTPPSLIEYNTNKDGNAAPGYTRLTWNLGDVTANSVIAPRIFCTDTDSLAPNNSNVVNWATIRADNVSFSASRQQDDHTITLEQSGSIQLSKKVDMPLDDLNDDQVHTISWSNFAASFSINPPTVIDVLPFMSGGGDGSSSKSPRTPASNFHGKLVLTSKPTIAWLDGTIPGGADPHAELGTWYYTANAPETVNYDPDNNTSQWCTDAQFGSAGCPADLSKTTALKFVSNYALERDGNPRQGMKSTFTLQAGDTVDPNSAIANKPGDLYTNRFTMDSTSLPGDQFLRSNNVSVQVAAYSIGDFVFADNNQNGMYDAGTDAPAPDGVTIDLYDSADKKVATTTTGLVGAGRFLFEPLAGGSYYVKIPANQFQSGGKLFGWQAAVVPDGAKEADDKNETVDQHGYVSGTLTANGVRTGLLELSANPPPPGGVPTGNEPMGDNAGGITDPTGDDFSNLTLDIGLVPPPASLGDTVWNDVNQNGVQDVGEQGLSNVLVKLLDKDGVELKNMRTDAAGQYKFSNLAAGSYYVEVVKPAGYTHSPQDQGADDTSDSDVAVATGRSALITLGFGMDNPDVDAGLYRAASIGDRVWLDANGDGKQDPTETTNLANVTIVLQDSLGKTLATTQTDANGAYLFSGLMPGIYKVDIDTADADLVGYTLTTSNDPHSVTLTEGQVYADADFGFVNFASVGDFVWDDLNGNGIQDDGEAGIAGVTVRLLDKTGATVMGTTSTDATGKYLFSNLTPGDYLLEFAKPEAYAGFVSADKGADNSKDSDVDVASGRTVVFTLAGGANLRDMDAGLYKAASLGDTVWFDANGDGMQDAAETGVAGVNVTLSGTRGDGTAITASSKATDALGNYLFENLYPGNYSVTFALPAGMSFTSQNQGADDAKDSDVASDGIASATLKSGDNNLTLDAGVRPASVAGRVWIDNNTSNAQDDGLAAENGVVGVSINLIDTKTGKVVATTTTG</sequence>
<reference evidence="5" key="1">
    <citation type="journal article" date="2022" name="Microorganisms">
        <title>Two New Species of Filamentous Sulfur Bacteria of the Genus Thiothrix, Thiothrix winogradskyi sp. nov. and 'Candidatus Thiothrix sulfatifontis' sp. nov.</title>
        <authorList>
            <person name="Ravin N.V."/>
            <person name="Rossetti S."/>
            <person name="Beletsky A.V."/>
            <person name="Kadnikov V.V."/>
            <person name="Rudenko T.S."/>
            <person name="Smolyakov D.D."/>
            <person name="Moskvitina M.I."/>
            <person name="Gureeva M.V."/>
            <person name="Mardanov A.V."/>
            <person name="Grabovich M.Y."/>
        </authorList>
    </citation>
    <scope>NUCLEOTIDE SEQUENCE</scope>
    <source>
        <strain evidence="5">CT3</strain>
    </source>
</reference>
<feature type="domain" description="SD-repeat containing protein B" evidence="4">
    <location>
        <begin position="1250"/>
        <end position="1361"/>
    </location>
</feature>
<evidence type="ECO:0000259" key="4">
    <source>
        <dbReference type="Pfam" id="PF17210"/>
    </source>
</evidence>
<feature type="domain" description="SD-repeat containing protein B" evidence="4">
    <location>
        <begin position="1469"/>
        <end position="1582"/>
    </location>
</feature>
<protein>
    <submittedName>
        <fullName evidence="5">Carboxypeptidase regulatory-like domain-containing protein</fullName>
    </submittedName>
</protein>
<organism evidence="5 6">
    <name type="scientific">Thiothrix winogradskyi</name>
    <dbReference type="NCBI Taxonomy" id="96472"/>
    <lineage>
        <taxon>Bacteria</taxon>
        <taxon>Pseudomonadati</taxon>
        <taxon>Pseudomonadota</taxon>
        <taxon>Gammaproteobacteria</taxon>
        <taxon>Thiotrichales</taxon>
        <taxon>Thiotrichaceae</taxon>
        <taxon>Thiothrix</taxon>
    </lineage>
</organism>
<evidence type="ECO:0000313" key="6">
    <source>
        <dbReference type="Proteomes" id="UP001054801"/>
    </source>
</evidence>
<feature type="domain" description="SD-repeat containing protein B" evidence="4">
    <location>
        <begin position="1365"/>
        <end position="1445"/>
    </location>
</feature>
<dbReference type="EMBL" id="CP091244">
    <property type="protein sequence ID" value="UJS26203.1"/>
    <property type="molecule type" value="Genomic_DNA"/>
</dbReference>
<dbReference type="PANTHER" id="PTHR23303">
    <property type="entry name" value="CARBOXYPEPTIDASE REGULATORY REGION-CONTAINING"/>
    <property type="match status" value="1"/>
</dbReference>
<dbReference type="PANTHER" id="PTHR23303:SF15">
    <property type="entry name" value="COLOSSIN-A"/>
    <property type="match status" value="1"/>
</dbReference>
<accession>A0ABY3T2X7</accession>
<keyword evidence="6" id="KW-1185">Reference proteome</keyword>
<feature type="domain" description="SD-repeat containing protein B" evidence="4">
    <location>
        <begin position="1083"/>
        <end position="1151"/>
    </location>
</feature>
<proteinExistence type="predicted"/>
<gene>
    <name evidence="5" type="ORF">L2Y54_09235</name>
</gene>
<evidence type="ECO:0000256" key="2">
    <source>
        <dbReference type="ARBA" id="ARBA00022525"/>
    </source>
</evidence>
<name>A0ABY3T2X7_9GAMM</name>
<dbReference type="InterPro" id="IPR013783">
    <property type="entry name" value="Ig-like_fold"/>
</dbReference>
<comment type="subcellular location">
    <subcellularLocation>
        <location evidence="1">Secreted</location>
    </subcellularLocation>
</comment>
<feature type="domain" description="SD-repeat containing protein B" evidence="4">
    <location>
        <begin position="1586"/>
        <end position="1699"/>
    </location>
</feature>
<dbReference type="RefSeq" id="WP_236501557.1">
    <property type="nucleotide sequence ID" value="NZ_CP091244.1"/>
</dbReference>
<dbReference type="Gene3D" id="2.60.40.10">
    <property type="entry name" value="Immunoglobulins"/>
    <property type="match status" value="6"/>
</dbReference>
<keyword evidence="3" id="KW-0732">Signal</keyword>
<dbReference type="InterPro" id="IPR033764">
    <property type="entry name" value="Sdr_B"/>
</dbReference>
<evidence type="ECO:0000256" key="3">
    <source>
        <dbReference type="ARBA" id="ARBA00022729"/>
    </source>
</evidence>
<dbReference type="Proteomes" id="UP001054801">
    <property type="component" value="Chromosome"/>
</dbReference>
<evidence type="ECO:0000256" key="1">
    <source>
        <dbReference type="ARBA" id="ARBA00004613"/>
    </source>
</evidence>
<evidence type="ECO:0000313" key="5">
    <source>
        <dbReference type="EMBL" id="UJS26203.1"/>
    </source>
</evidence>